<sequence>NLTKLNMRPISLYPDIVIPKVPLGRLVIDAIKVHGDRVAWIDVSNSGEKYSFNRIRKAALKCANALYKEGIKRNDIVGVLCPNSCQQKILVLALALCGCTIVPVNNLYSKDEVERQMQIVEPKILFTSSDQINKLECCSPNVKVYIFGPNEKENVFLKFLEVGEEEGVHLDGEIDIMNDDLFLLCSSGTTGPPKLIQHTNHSMVAGTQITRRGAGSASYTSAPMFHVVSIVTMCSHLMQGSTLVLPHKNTLVELLELTQQYKVTHAFMFTPKLFEIMKFDELNKYDVSTLQEISIGGSPSTFEIKNLVKKKLDVVSVLDGYGLTEGMGIACTDVVISKPGSVGFVVPNVSLKIMDIEARKELGANKCGEIMVQSVQTAKGYYKNPEATKNMFEDGWLKTGDMGYYDEDGNLYITDRIKDVIKVNAVQVSPTELESVLMKHPKVSEVGVIGVPDTVGFAGEVPKAFIVKKDQELLEHEVHEFIKDKLADYKQLRGGVVFIDALPRSGSGKILKRDLLQMHQ</sequence>
<proteinExistence type="inferred from homology"/>
<reference evidence="7" key="1">
    <citation type="journal article" date="2002" name="Science">
        <title>The draft genome of Ciona intestinalis: insights into chordate and vertebrate origins.</title>
        <authorList>
            <person name="Dehal P."/>
            <person name="Satou Y."/>
            <person name="Campbell R.K."/>
            <person name="Chapman J."/>
            <person name="Degnan B."/>
            <person name="De Tomaso A."/>
            <person name="Davidson B."/>
            <person name="Di Gregorio A."/>
            <person name="Gelpke M."/>
            <person name="Goodstein D.M."/>
            <person name="Harafuji N."/>
            <person name="Hastings K.E."/>
            <person name="Ho I."/>
            <person name="Hotta K."/>
            <person name="Huang W."/>
            <person name="Kawashima T."/>
            <person name="Lemaire P."/>
            <person name="Martinez D."/>
            <person name="Meinertzhagen I.A."/>
            <person name="Necula S."/>
            <person name="Nonaka M."/>
            <person name="Putnam N."/>
            <person name="Rash S."/>
            <person name="Saiga H."/>
            <person name="Satake M."/>
            <person name="Terry A."/>
            <person name="Yamada L."/>
            <person name="Wang H.G."/>
            <person name="Awazu S."/>
            <person name="Azumi K."/>
            <person name="Boore J."/>
            <person name="Branno M."/>
            <person name="Chin-Bow S."/>
            <person name="DeSantis R."/>
            <person name="Doyle S."/>
            <person name="Francino P."/>
            <person name="Keys D.N."/>
            <person name="Haga S."/>
            <person name="Hayashi H."/>
            <person name="Hino K."/>
            <person name="Imai K.S."/>
            <person name="Inaba K."/>
            <person name="Kano S."/>
            <person name="Kobayashi K."/>
            <person name="Kobayashi M."/>
            <person name="Lee B.I."/>
            <person name="Makabe K.W."/>
            <person name="Manohar C."/>
            <person name="Matassi G."/>
            <person name="Medina M."/>
            <person name="Mochizuki Y."/>
            <person name="Mount S."/>
            <person name="Morishita T."/>
            <person name="Miura S."/>
            <person name="Nakayama A."/>
            <person name="Nishizaka S."/>
            <person name="Nomoto H."/>
            <person name="Ohta F."/>
            <person name="Oishi K."/>
            <person name="Rigoutsos I."/>
            <person name="Sano M."/>
            <person name="Sasaki A."/>
            <person name="Sasakura Y."/>
            <person name="Shoguchi E."/>
            <person name="Shin-i T."/>
            <person name="Spagnuolo A."/>
            <person name="Stainier D."/>
            <person name="Suzuki M.M."/>
            <person name="Tassy O."/>
            <person name="Takatori N."/>
            <person name="Tokuoka M."/>
            <person name="Yagi K."/>
            <person name="Yoshizaki F."/>
            <person name="Wada S."/>
            <person name="Zhang C."/>
            <person name="Hyatt P.D."/>
            <person name="Larimer F."/>
            <person name="Detter C."/>
            <person name="Doggett N."/>
            <person name="Glavina T."/>
            <person name="Hawkins T."/>
            <person name="Richardson P."/>
            <person name="Lucas S."/>
            <person name="Kohara Y."/>
            <person name="Levine M."/>
            <person name="Satoh N."/>
            <person name="Rokhsar D.S."/>
        </authorList>
    </citation>
    <scope>NUCLEOTIDE SEQUENCE [LARGE SCALE GENOMIC DNA]</scope>
</reference>
<dbReference type="GeneTree" id="ENSGT00940000164794"/>
<dbReference type="HOGENOM" id="CLU_000022_59_2_1"/>
<accession>H2XXM0</accession>
<dbReference type="GO" id="GO:0006629">
    <property type="term" value="P:lipid metabolic process"/>
    <property type="evidence" value="ECO:0007669"/>
    <property type="project" value="UniProtKB-KW"/>
</dbReference>
<dbReference type="Pfam" id="PF00501">
    <property type="entry name" value="AMP-binding"/>
    <property type="match status" value="1"/>
</dbReference>
<dbReference type="AlphaFoldDB" id="H2XXM0"/>
<dbReference type="Ensembl" id="ENSCINT00000036879.1">
    <property type="protein sequence ID" value="ENSCINP00000034404.1"/>
    <property type="gene ID" value="ENSCING00000018719.1"/>
</dbReference>
<evidence type="ECO:0000259" key="4">
    <source>
        <dbReference type="Pfam" id="PF00501"/>
    </source>
</evidence>
<dbReference type="PROSITE" id="PS00455">
    <property type="entry name" value="AMP_BINDING"/>
    <property type="match status" value="1"/>
</dbReference>
<dbReference type="PANTHER" id="PTHR24096:SF149">
    <property type="entry name" value="AMP-BINDING DOMAIN-CONTAINING PROTEIN-RELATED"/>
    <property type="match status" value="1"/>
</dbReference>
<dbReference type="Pfam" id="PF13193">
    <property type="entry name" value="AMP-binding_C"/>
    <property type="match status" value="1"/>
</dbReference>
<feature type="domain" description="AMP-dependent synthetase/ligase" evidence="4">
    <location>
        <begin position="31"/>
        <end position="382"/>
    </location>
</feature>
<evidence type="ECO:0000256" key="3">
    <source>
        <dbReference type="ARBA" id="ARBA00023098"/>
    </source>
</evidence>
<dbReference type="SUPFAM" id="SSF56801">
    <property type="entry name" value="Acetyl-CoA synthetase-like"/>
    <property type="match status" value="1"/>
</dbReference>
<evidence type="ECO:0000259" key="5">
    <source>
        <dbReference type="Pfam" id="PF13193"/>
    </source>
</evidence>
<dbReference type="InterPro" id="IPR025110">
    <property type="entry name" value="AMP-bd_C"/>
</dbReference>
<evidence type="ECO:0000313" key="6">
    <source>
        <dbReference type="Ensembl" id="ENSCINP00000034404.1"/>
    </source>
</evidence>
<keyword evidence="2" id="KW-0436">Ligase</keyword>
<dbReference type="FunFam" id="3.30.300.30:FF:000007">
    <property type="entry name" value="4-coumarate--CoA ligase 2"/>
    <property type="match status" value="1"/>
</dbReference>
<dbReference type="EMBL" id="EAAA01000825">
    <property type="status" value="NOT_ANNOTATED_CDS"/>
    <property type="molecule type" value="Genomic_DNA"/>
</dbReference>
<dbReference type="Gene3D" id="3.40.50.12780">
    <property type="entry name" value="N-terminal domain of ligase-like"/>
    <property type="match status" value="1"/>
</dbReference>
<evidence type="ECO:0000313" key="7">
    <source>
        <dbReference type="Proteomes" id="UP000008144"/>
    </source>
</evidence>
<organism evidence="6 7">
    <name type="scientific">Ciona intestinalis</name>
    <name type="common">Transparent sea squirt</name>
    <name type="synonym">Ascidia intestinalis</name>
    <dbReference type="NCBI Taxonomy" id="7719"/>
    <lineage>
        <taxon>Eukaryota</taxon>
        <taxon>Metazoa</taxon>
        <taxon>Chordata</taxon>
        <taxon>Tunicata</taxon>
        <taxon>Ascidiacea</taxon>
        <taxon>Phlebobranchia</taxon>
        <taxon>Cionidae</taxon>
        <taxon>Ciona</taxon>
    </lineage>
</organism>
<dbReference type="GO" id="GO:0016405">
    <property type="term" value="F:CoA-ligase activity"/>
    <property type="evidence" value="ECO:0000318"/>
    <property type="project" value="GO_Central"/>
</dbReference>
<dbReference type="Proteomes" id="UP000008144">
    <property type="component" value="Chromosome 11"/>
</dbReference>
<dbReference type="InterPro" id="IPR020845">
    <property type="entry name" value="AMP-binding_CS"/>
</dbReference>
<dbReference type="EMBL" id="EAAA01000824">
    <property type="status" value="NOT_ANNOTATED_CDS"/>
    <property type="molecule type" value="Genomic_DNA"/>
</dbReference>
<name>H2XXM0_CIOIN</name>
<protein>
    <submittedName>
        <fullName evidence="6">Uncharacterized protein</fullName>
    </submittedName>
</protein>
<keyword evidence="7" id="KW-1185">Reference proteome</keyword>
<evidence type="ECO:0000256" key="1">
    <source>
        <dbReference type="ARBA" id="ARBA00006432"/>
    </source>
</evidence>
<dbReference type="PANTHER" id="PTHR24096">
    <property type="entry name" value="LONG-CHAIN-FATTY-ACID--COA LIGASE"/>
    <property type="match status" value="1"/>
</dbReference>
<reference evidence="6" key="4">
    <citation type="submission" date="2025-09" db="UniProtKB">
        <authorList>
            <consortium name="Ensembl"/>
        </authorList>
    </citation>
    <scope>IDENTIFICATION</scope>
</reference>
<dbReference type="OMA" id="EADRRIW"/>
<dbReference type="Gene3D" id="3.30.300.30">
    <property type="match status" value="1"/>
</dbReference>
<reference evidence="6" key="3">
    <citation type="submission" date="2025-08" db="UniProtKB">
        <authorList>
            <consortium name="Ensembl"/>
        </authorList>
    </citation>
    <scope>IDENTIFICATION</scope>
</reference>
<comment type="similarity">
    <text evidence="1">Belongs to the ATP-dependent AMP-binding enzyme family.</text>
</comment>
<dbReference type="InParanoid" id="H2XXM0"/>
<feature type="domain" description="AMP-binding enzyme C-terminal" evidence="5">
    <location>
        <begin position="432"/>
        <end position="509"/>
    </location>
</feature>
<dbReference type="InterPro" id="IPR042099">
    <property type="entry name" value="ANL_N_sf"/>
</dbReference>
<reference evidence="6" key="2">
    <citation type="journal article" date="2008" name="Genome Biol.">
        <title>Improved genome assembly and evidence-based global gene model set for the chordate Ciona intestinalis: new insight into intron and operon populations.</title>
        <authorList>
            <person name="Satou Y."/>
            <person name="Mineta K."/>
            <person name="Ogasawara M."/>
            <person name="Sasakura Y."/>
            <person name="Shoguchi E."/>
            <person name="Ueno K."/>
            <person name="Yamada L."/>
            <person name="Matsumoto J."/>
            <person name="Wasserscheid J."/>
            <person name="Dewar K."/>
            <person name="Wiley G.B."/>
            <person name="Macmil S.L."/>
            <person name="Roe B.A."/>
            <person name="Zeller R.W."/>
            <person name="Hastings K.E."/>
            <person name="Lemaire P."/>
            <person name="Lindquist E."/>
            <person name="Endo T."/>
            <person name="Hotta K."/>
            <person name="Inaba K."/>
        </authorList>
    </citation>
    <scope>NUCLEOTIDE SEQUENCE [LARGE SCALE GENOMIC DNA]</scope>
    <source>
        <strain evidence="6">wild type</strain>
    </source>
</reference>
<keyword evidence="3" id="KW-0443">Lipid metabolism</keyword>
<dbReference type="InterPro" id="IPR000873">
    <property type="entry name" value="AMP-dep_synth/lig_dom"/>
</dbReference>
<dbReference type="STRING" id="7719.ENSCINP00000034404"/>
<dbReference type="InterPro" id="IPR045851">
    <property type="entry name" value="AMP-bd_C_sf"/>
</dbReference>
<evidence type="ECO:0000256" key="2">
    <source>
        <dbReference type="ARBA" id="ARBA00022598"/>
    </source>
</evidence>